<evidence type="ECO:0000256" key="12">
    <source>
        <dbReference type="SAM" id="SignalP"/>
    </source>
</evidence>
<feature type="domain" description="RING-type" evidence="13">
    <location>
        <begin position="73"/>
        <end position="115"/>
    </location>
</feature>
<evidence type="ECO:0000256" key="4">
    <source>
        <dbReference type="ARBA" id="ARBA00022679"/>
    </source>
</evidence>
<evidence type="ECO:0000256" key="11">
    <source>
        <dbReference type="PROSITE-ProRule" id="PRU00175"/>
    </source>
</evidence>
<feature type="signal peptide" evidence="12">
    <location>
        <begin position="1"/>
        <end position="17"/>
    </location>
</feature>
<comment type="catalytic activity">
    <reaction evidence="1">
        <text>S-ubiquitinyl-[E2 ubiquitin-conjugating enzyme]-L-cysteine + [acceptor protein]-L-lysine = [E2 ubiquitin-conjugating enzyme]-L-cysteine + N(6)-ubiquitinyl-[acceptor protein]-L-lysine.</text>
        <dbReference type="EC" id="2.3.2.27"/>
    </reaction>
</comment>
<gene>
    <name evidence="14" type="ORF">ACJIZ3_012415</name>
</gene>
<keyword evidence="7" id="KW-0862">Zinc</keyword>
<evidence type="ECO:0000256" key="1">
    <source>
        <dbReference type="ARBA" id="ARBA00000900"/>
    </source>
</evidence>
<keyword evidence="4" id="KW-0808">Transferase</keyword>
<evidence type="ECO:0000259" key="13">
    <source>
        <dbReference type="PROSITE" id="PS50089"/>
    </source>
</evidence>
<dbReference type="Proteomes" id="UP001634393">
    <property type="component" value="Unassembled WGS sequence"/>
</dbReference>
<evidence type="ECO:0000313" key="15">
    <source>
        <dbReference type="Proteomes" id="UP001634393"/>
    </source>
</evidence>
<accession>A0ABD3UR82</accession>
<name>A0ABD3UR82_9LAMI</name>
<evidence type="ECO:0000256" key="3">
    <source>
        <dbReference type="ARBA" id="ARBA00012483"/>
    </source>
</evidence>
<dbReference type="GO" id="GO:0016020">
    <property type="term" value="C:membrane"/>
    <property type="evidence" value="ECO:0007669"/>
    <property type="project" value="UniProtKB-SubCell"/>
</dbReference>
<sequence>MVIILAVLLCALICALGLNSIVRCGLRCTRRFAYRSTDEVSRGLASTGLKKEALSRIPVVVYKSGLHIPATDCPICLGEFSEGESVRILPRCNHGFHVKCIDRWLVLHPSCPTCRQQLIENYVSVQIN</sequence>
<dbReference type="PANTHER" id="PTHR46905:SF21">
    <property type="entry name" value="RING-TYPE E3 UBIQUITIN TRANSFERASE"/>
    <property type="match status" value="1"/>
</dbReference>
<keyword evidence="6" id="KW-0479">Metal-binding</keyword>
<evidence type="ECO:0000256" key="7">
    <source>
        <dbReference type="ARBA" id="ARBA00022833"/>
    </source>
</evidence>
<evidence type="ECO:0000256" key="10">
    <source>
        <dbReference type="ARBA" id="ARBA00024209"/>
    </source>
</evidence>
<dbReference type="EMBL" id="JBJXBP010000001">
    <property type="protein sequence ID" value="KAL3850533.1"/>
    <property type="molecule type" value="Genomic_DNA"/>
</dbReference>
<keyword evidence="11" id="KW-0863">Zinc-finger</keyword>
<dbReference type="PROSITE" id="PS50089">
    <property type="entry name" value="ZF_RING_2"/>
    <property type="match status" value="1"/>
</dbReference>
<comment type="caution">
    <text evidence="14">The sequence shown here is derived from an EMBL/GenBank/DDBJ whole genome shotgun (WGS) entry which is preliminary data.</text>
</comment>
<dbReference type="SMART" id="SM00184">
    <property type="entry name" value="RING"/>
    <property type="match status" value="1"/>
</dbReference>
<evidence type="ECO:0000256" key="8">
    <source>
        <dbReference type="ARBA" id="ARBA00022989"/>
    </source>
</evidence>
<evidence type="ECO:0000256" key="5">
    <source>
        <dbReference type="ARBA" id="ARBA00022692"/>
    </source>
</evidence>
<evidence type="ECO:0000313" key="14">
    <source>
        <dbReference type="EMBL" id="KAL3850533.1"/>
    </source>
</evidence>
<evidence type="ECO:0000256" key="2">
    <source>
        <dbReference type="ARBA" id="ARBA00004167"/>
    </source>
</evidence>
<proteinExistence type="inferred from homology"/>
<dbReference type="SUPFAM" id="SSF57850">
    <property type="entry name" value="RING/U-box"/>
    <property type="match status" value="1"/>
</dbReference>
<feature type="chain" id="PRO_5044881053" description="RING-type E3 ubiquitin transferase" evidence="12">
    <location>
        <begin position="18"/>
        <end position="128"/>
    </location>
</feature>
<reference evidence="14 15" key="1">
    <citation type="submission" date="2024-12" db="EMBL/GenBank/DDBJ databases">
        <title>The unique morphological basis and parallel evolutionary history of personate flowers in Penstemon.</title>
        <authorList>
            <person name="Depatie T.H."/>
            <person name="Wessinger C.A."/>
        </authorList>
    </citation>
    <scope>NUCLEOTIDE SEQUENCE [LARGE SCALE GENOMIC DNA]</scope>
    <source>
        <strain evidence="14">WTNN_2</strain>
        <tissue evidence="14">Leaf</tissue>
    </source>
</reference>
<dbReference type="Gene3D" id="3.30.40.10">
    <property type="entry name" value="Zinc/RING finger domain, C3HC4 (zinc finger)"/>
    <property type="match status" value="1"/>
</dbReference>
<dbReference type="InterPro" id="IPR001841">
    <property type="entry name" value="Znf_RING"/>
</dbReference>
<dbReference type="CDD" id="cd16461">
    <property type="entry name" value="RING-H2_EL5-like"/>
    <property type="match status" value="1"/>
</dbReference>
<dbReference type="EC" id="2.3.2.27" evidence="3"/>
<dbReference type="GO" id="GO:0061630">
    <property type="term" value="F:ubiquitin protein ligase activity"/>
    <property type="evidence" value="ECO:0007669"/>
    <property type="project" value="UniProtKB-EC"/>
</dbReference>
<organism evidence="14 15">
    <name type="scientific">Penstemon smallii</name>
    <dbReference type="NCBI Taxonomy" id="265156"/>
    <lineage>
        <taxon>Eukaryota</taxon>
        <taxon>Viridiplantae</taxon>
        <taxon>Streptophyta</taxon>
        <taxon>Embryophyta</taxon>
        <taxon>Tracheophyta</taxon>
        <taxon>Spermatophyta</taxon>
        <taxon>Magnoliopsida</taxon>
        <taxon>eudicotyledons</taxon>
        <taxon>Gunneridae</taxon>
        <taxon>Pentapetalae</taxon>
        <taxon>asterids</taxon>
        <taxon>lamiids</taxon>
        <taxon>Lamiales</taxon>
        <taxon>Plantaginaceae</taxon>
        <taxon>Cheloneae</taxon>
        <taxon>Penstemon</taxon>
    </lineage>
</organism>
<keyword evidence="12" id="KW-0732">Signal</keyword>
<comment type="subcellular location">
    <subcellularLocation>
        <location evidence="2">Membrane</location>
        <topology evidence="2">Single-pass membrane protein</topology>
    </subcellularLocation>
</comment>
<keyword evidence="9" id="KW-0472">Membrane</keyword>
<dbReference type="InterPro" id="IPR013083">
    <property type="entry name" value="Znf_RING/FYVE/PHD"/>
</dbReference>
<evidence type="ECO:0000256" key="9">
    <source>
        <dbReference type="ARBA" id="ARBA00023136"/>
    </source>
</evidence>
<dbReference type="GO" id="GO:0008270">
    <property type="term" value="F:zinc ion binding"/>
    <property type="evidence" value="ECO:0007669"/>
    <property type="project" value="UniProtKB-KW"/>
</dbReference>
<dbReference type="AlphaFoldDB" id="A0ABD3UR82"/>
<protein>
    <recommendedName>
        <fullName evidence="3">RING-type E3 ubiquitin transferase</fullName>
        <ecNumber evidence="3">2.3.2.27</ecNumber>
    </recommendedName>
</protein>
<keyword evidence="15" id="KW-1185">Reference proteome</keyword>
<dbReference type="Pfam" id="PF13639">
    <property type="entry name" value="zf-RING_2"/>
    <property type="match status" value="1"/>
</dbReference>
<evidence type="ECO:0000256" key="6">
    <source>
        <dbReference type="ARBA" id="ARBA00022723"/>
    </source>
</evidence>
<comment type="similarity">
    <text evidence="10">Belongs to the RING-type zinc finger family. ATL subfamily.</text>
</comment>
<dbReference type="InterPro" id="IPR044602">
    <property type="entry name" value="ATL10/ATL72-79-like"/>
</dbReference>
<dbReference type="PANTHER" id="PTHR46905">
    <property type="entry name" value="RING-H2 FINGER PROTEIN ATL78"/>
    <property type="match status" value="1"/>
</dbReference>
<keyword evidence="5" id="KW-0812">Transmembrane</keyword>
<keyword evidence="8" id="KW-1133">Transmembrane helix</keyword>